<dbReference type="GeneID" id="301813912"/>
<reference evidence="1" key="1">
    <citation type="submission" date="2022-02" db="EMBL/GenBank/DDBJ databases">
        <title>Corynebacterium sp. from urogenital microbiome.</title>
        <authorList>
            <person name="Cappelli E.A."/>
            <person name="Ribeiro T.G."/>
            <person name="Peixe L."/>
        </authorList>
    </citation>
    <scope>NUCLEOTIDE SEQUENCE</scope>
    <source>
        <strain evidence="1">C9Ua_112</strain>
    </source>
</reference>
<name>A0A9X3MAR9_9CORY</name>
<keyword evidence="2" id="KW-1185">Reference proteome</keyword>
<protein>
    <submittedName>
        <fullName evidence="1">Uncharacterized protein</fullName>
    </submittedName>
</protein>
<accession>A0A9X3MAR9</accession>
<dbReference type="Proteomes" id="UP001146505">
    <property type="component" value="Unassembled WGS sequence"/>
</dbReference>
<sequence length="73" mass="8763">MGKYEARGVEQHLIERLRMSNPPKVTQAEYKDLGLENGFLENKINSMSKNHRFYDQGTEFEQEWIENRYPEIQ</sequence>
<proteinExistence type="predicted"/>
<dbReference type="EMBL" id="JAKMUV010000028">
    <property type="protein sequence ID" value="MCZ9305863.1"/>
    <property type="molecule type" value="Genomic_DNA"/>
</dbReference>
<comment type="caution">
    <text evidence="1">The sequence shown here is derived from an EMBL/GenBank/DDBJ whole genome shotgun (WGS) entry which is preliminary data.</text>
</comment>
<evidence type="ECO:0000313" key="1">
    <source>
        <dbReference type="EMBL" id="MCZ9305863.1"/>
    </source>
</evidence>
<gene>
    <name evidence="1" type="ORF">L8U58_10110</name>
</gene>
<organism evidence="1 2">
    <name type="scientific">Corynebacterium macclintockiae</name>
    <dbReference type="NCBI Taxonomy" id="2913501"/>
    <lineage>
        <taxon>Bacteria</taxon>
        <taxon>Bacillati</taxon>
        <taxon>Actinomycetota</taxon>
        <taxon>Actinomycetes</taxon>
        <taxon>Mycobacteriales</taxon>
        <taxon>Corynebacteriaceae</taxon>
        <taxon>Corynebacterium</taxon>
    </lineage>
</organism>
<dbReference type="RefSeq" id="WP_269955271.1">
    <property type="nucleotide sequence ID" value="NZ_JAKMUV010000028.1"/>
</dbReference>
<evidence type="ECO:0000313" key="2">
    <source>
        <dbReference type="Proteomes" id="UP001146505"/>
    </source>
</evidence>
<dbReference type="AlphaFoldDB" id="A0A9X3MAR9"/>